<dbReference type="PANTHER" id="PTHR43163:SF6">
    <property type="entry name" value="DIPEPTIDE TRANSPORT SYSTEM PERMEASE PROTEIN DPPB-RELATED"/>
    <property type="match status" value="1"/>
</dbReference>
<feature type="transmembrane region" description="Helical" evidence="7">
    <location>
        <begin position="9"/>
        <end position="30"/>
    </location>
</feature>
<dbReference type="AlphaFoldDB" id="A0A3S9SVJ1"/>
<dbReference type="SUPFAM" id="SSF161098">
    <property type="entry name" value="MetI-like"/>
    <property type="match status" value="1"/>
</dbReference>
<dbReference type="Pfam" id="PF00528">
    <property type="entry name" value="BPD_transp_1"/>
    <property type="match status" value="1"/>
</dbReference>
<evidence type="ECO:0000259" key="8">
    <source>
        <dbReference type="PROSITE" id="PS50928"/>
    </source>
</evidence>
<dbReference type="Proteomes" id="UP000267250">
    <property type="component" value="Chromosome"/>
</dbReference>
<proteinExistence type="inferred from homology"/>
<evidence type="ECO:0000256" key="2">
    <source>
        <dbReference type="ARBA" id="ARBA00022448"/>
    </source>
</evidence>
<evidence type="ECO:0000313" key="9">
    <source>
        <dbReference type="EMBL" id="AZR72321.1"/>
    </source>
</evidence>
<evidence type="ECO:0000256" key="4">
    <source>
        <dbReference type="ARBA" id="ARBA00022692"/>
    </source>
</evidence>
<keyword evidence="2 7" id="KW-0813">Transport</keyword>
<sequence>MFEYIIRRIILIVPVLLGVLFVTFLLMFIIPGDPITTMMGQRADDKVIARIRAELRLDDPWYIQFIRYVGRTLRGDLGKSYITHRSVARDLMEKLPVTARLALSAMIVAITMGVLIGILAAVYHNTWVDRAVMVFALIFISTPVFWFGLILVFVFGMTLGWFPISGMGDGGIKYIVLPAITLGTRAAAFLARMTRSTMLEVIRQDYIRTARSKGLSEKIVIFKHALKNALIPIVTIIGLDFASYLNGSVLTETIFGWPGFGRYVVQAINKRDFQVIAGSVLVGAVIFVFANLIVDLTYGFLDPRIRYE</sequence>
<reference evidence="9 10" key="1">
    <citation type="submission" date="2016-07" db="EMBL/GenBank/DDBJ databases">
        <title>Genome and transcriptome analysis of iron-reducing fermentative bacteria Anoxybacter fermentans.</title>
        <authorList>
            <person name="Zeng X."/>
            <person name="Shao Z."/>
        </authorList>
    </citation>
    <scope>NUCLEOTIDE SEQUENCE [LARGE SCALE GENOMIC DNA]</scope>
    <source>
        <strain evidence="9 10">DY22613</strain>
    </source>
</reference>
<keyword evidence="5 7" id="KW-1133">Transmembrane helix</keyword>
<dbReference type="EMBL" id="CP016379">
    <property type="protein sequence ID" value="AZR72321.1"/>
    <property type="molecule type" value="Genomic_DNA"/>
</dbReference>
<keyword evidence="6 7" id="KW-0472">Membrane</keyword>
<keyword evidence="10" id="KW-1185">Reference proteome</keyword>
<evidence type="ECO:0000313" key="10">
    <source>
        <dbReference type="Proteomes" id="UP000267250"/>
    </source>
</evidence>
<feature type="domain" description="ABC transmembrane type-1" evidence="8">
    <location>
        <begin position="95"/>
        <end position="298"/>
    </location>
</feature>
<keyword evidence="3" id="KW-1003">Cell membrane</keyword>
<dbReference type="PANTHER" id="PTHR43163">
    <property type="entry name" value="DIPEPTIDE TRANSPORT SYSTEM PERMEASE PROTEIN DPPB-RELATED"/>
    <property type="match status" value="1"/>
</dbReference>
<feature type="transmembrane region" description="Helical" evidence="7">
    <location>
        <begin position="101"/>
        <end position="122"/>
    </location>
</feature>
<organism evidence="9 10">
    <name type="scientific">Anoxybacter fermentans</name>
    <dbReference type="NCBI Taxonomy" id="1323375"/>
    <lineage>
        <taxon>Bacteria</taxon>
        <taxon>Bacillati</taxon>
        <taxon>Bacillota</taxon>
        <taxon>Clostridia</taxon>
        <taxon>Halanaerobiales</taxon>
        <taxon>Anoxybacter</taxon>
    </lineage>
</organism>
<gene>
    <name evidence="9" type="ORF">BBF96_02280</name>
</gene>
<evidence type="ECO:0000256" key="5">
    <source>
        <dbReference type="ARBA" id="ARBA00022989"/>
    </source>
</evidence>
<dbReference type="OrthoDB" id="9789439at2"/>
<evidence type="ECO:0000256" key="3">
    <source>
        <dbReference type="ARBA" id="ARBA00022475"/>
    </source>
</evidence>
<dbReference type="CDD" id="cd06261">
    <property type="entry name" value="TM_PBP2"/>
    <property type="match status" value="1"/>
</dbReference>
<feature type="transmembrane region" description="Helical" evidence="7">
    <location>
        <begin position="174"/>
        <end position="193"/>
    </location>
</feature>
<dbReference type="Pfam" id="PF19300">
    <property type="entry name" value="BPD_transp_1_N"/>
    <property type="match status" value="1"/>
</dbReference>
<evidence type="ECO:0000256" key="7">
    <source>
        <dbReference type="RuleBase" id="RU363032"/>
    </source>
</evidence>
<dbReference type="KEGG" id="aft:BBF96_02280"/>
<comment type="similarity">
    <text evidence="7">Belongs to the binding-protein-dependent transport system permease family.</text>
</comment>
<dbReference type="PROSITE" id="PS50928">
    <property type="entry name" value="ABC_TM1"/>
    <property type="match status" value="1"/>
</dbReference>
<dbReference type="GO" id="GO:0055085">
    <property type="term" value="P:transmembrane transport"/>
    <property type="evidence" value="ECO:0007669"/>
    <property type="project" value="InterPro"/>
</dbReference>
<keyword evidence="4 7" id="KW-0812">Transmembrane</keyword>
<dbReference type="InterPro" id="IPR035906">
    <property type="entry name" value="MetI-like_sf"/>
</dbReference>
<dbReference type="RefSeq" id="WP_127015654.1">
    <property type="nucleotide sequence ID" value="NZ_CP016379.1"/>
</dbReference>
<evidence type="ECO:0000256" key="6">
    <source>
        <dbReference type="ARBA" id="ARBA00023136"/>
    </source>
</evidence>
<accession>A0A3S9SVJ1</accession>
<comment type="subcellular location">
    <subcellularLocation>
        <location evidence="1 7">Cell membrane</location>
        <topology evidence="1 7">Multi-pass membrane protein</topology>
    </subcellularLocation>
</comment>
<feature type="transmembrane region" description="Helical" evidence="7">
    <location>
        <begin position="134"/>
        <end position="162"/>
    </location>
</feature>
<feature type="transmembrane region" description="Helical" evidence="7">
    <location>
        <begin position="275"/>
        <end position="294"/>
    </location>
</feature>
<protein>
    <recommendedName>
        <fullName evidence="8">ABC transmembrane type-1 domain-containing protein</fullName>
    </recommendedName>
</protein>
<dbReference type="Gene3D" id="1.10.3720.10">
    <property type="entry name" value="MetI-like"/>
    <property type="match status" value="1"/>
</dbReference>
<dbReference type="GO" id="GO:0005886">
    <property type="term" value="C:plasma membrane"/>
    <property type="evidence" value="ECO:0007669"/>
    <property type="project" value="UniProtKB-SubCell"/>
</dbReference>
<evidence type="ECO:0000256" key="1">
    <source>
        <dbReference type="ARBA" id="ARBA00004651"/>
    </source>
</evidence>
<dbReference type="InterPro" id="IPR000515">
    <property type="entry name" value="MetI-like"/>
</dbReference>
<dbReference type="InterPro" id="IPR045621">
    <property type="entry name" value="BPD_transp_1_N"/>
</dbReference>
<name>A0A3S9SVJ1_9FIRM</name>